<dbReference type="InterPro" id="IPR017938">
    <property type="entry name" value="Riboflavin_synthase-like_b-brl"/>
</dbReference>
<keyword evidence="6" id="KW-1133">Transmembrane helix</keyword>
<keyword evidence="3" id="KW-0479">Metal-binding</keyword>
<protein>
    <recommendedName>
        <fullName evidence="11">Cytochrome-b5 reductase</fullName>
    </recommendedName>
</protein>
<dbReference type="InterPro" id="IPR051872">
    <property type="entry name" value="Cytochrome_b5/Flavoprotein_Rdt"/>
</dbReference>
<dbReference type="SUPFAM" id="SSF49764">
    <property type="entry name" value="HSP20-like chaperones"/>
    <property type="match status" value="1"/>
</dbReference>
<accession>A0ABD2N3J7</accession>
<dbReference type="Pfam" id="PF00175">
    <property type="entry name" value="NAD_binding_1"/>
    <property type="match status" value="1"/>
</dbReference>
<dbReference type="FunFam" id="3.40.50.80:FF:000021">
    <property type="entry name" value="Cytochrome b5 reductase 4"/>
    <property type="match status" value="1"/>
</dbReference>
<dbReference type="SUPFAM" id="SSF55856">
    <property type="entry name" value="Cytochrome b5-like heme/steroid binding domain"/>
    <property type="match status" value="1"/>
</dbReference>
<gene>
    <name evidence="9" type="ORF">HHI36_014725</name>
</gene>
<keyword evidence="10" id="KW-1185">Reference proteome</keyword>
<dbReference type="InterPro" id="IPR001199">
    <property type="entry name" value="Cyt_B5-like_heme/steroid-bd"/>
</dbReference>
<keyword evidence="4" id="KW-0560">Oxidoreductase</keyword>
<dbReference type="PANTHER" id="PTHR46237">
    <property type="entry name" value="CYTOCHROME B5 REDUCTASE 4 FAMILY MEMBER"/>
    <property type="match status" value="1"/>
</dbReference>
<dbReference type="FunFam" id="3.10.120.10:FF:000001">
    <property type="entry name" value="Cytochrome b5 reductase 4"/>
    <property type="match status" value="1"/>
</dbReference>
<dbReference type="EMBL" id="JABFTP020000062">
    <property type="protein sequence ID" value="KAL3273271.1"/>
    <property type="molecule type" value="Genomic_DNA"/>
</dbReference>
<evidence type="ECO:0000256" key="6">
    <source>
        <dbReference type="SAM" id="Phobius"/>
    </source>
</evidence>
<feature type="transmembrane region" description="Helical" evidence="6">
    <location>
        <begin position="412"/>
        <end position="433"/>
    </location>
</feature>
<evidence type="ECO:0000259" key="7">
    <source>
        <dbReference type="PROSITE" id="PS50255"/>
    </source>
</evidence>
<dbReference type="Gene3D" id="3.40.50.80">
    <property type="entry name" value="Nucleotide-binding domain of ferredoxin-NADP reductase (FNR) module"/>
    <property type="match status" value="1"/>
</dbReference>
<dbReference type="InterPro" id="IPR018506">
    <property type="entry name" value="Cyt_B5_heme-BS"/>
</dbReference>
<dbReference type="SUPFAM" id="SSF63380">
    <property type="entry name" value="Riboflavin synthase domain-like"/>
    <property type="match status" value="1"/>
</dbReference>
<dbReference type="Gene3D" id="2.40.30.10">
    <property type="entry name" value="Translation factors"/>
    <property type="match status" value="1"/>
</dbReference>
<keyword evidence="5" id="KW-0408">Iron</keyword>
<evidence type="ECO:0000259" key="8">
    <source>
        <dbReference type="PROSITE" id="PS51384"/>
    </source>
</evidence>
<organism evidence="9 10">
    <name type="scientific">Cryptolaemus montrouzieri</name>
    <dbReference type="NCBI Taxonomy" id="559131"/>
    <lineage>
        <taxon>Eukaryota</taxon>
        <taxon>Metazoa</taxon>
        <taxon>Ecdysozoa</taxon>
        <taxon>Arthropoda</taxon>
        <taxon>Hexapoda</taxon>
        <taxon>Insecta</taxon>
        <taxon>Pterygota</taxon>
        <taxon>Neoptera</taxon>
        <taxon>Endopterygota</taxon>
        <taxon>Coleoptera</taxon>
        <taxon>Polyphaga</taxon>
        <taxon>Cucujiformia</taxon>
        <taxon>Coccinelloidea</taxon>
        <taxon>Coccinellidae</taxon>
        <taxon>Scymninae</taxon>
        <taxon>Scymnini</taxon>
        <taxon>Cryptolaemus</taxon>
    </lineage>
</organism>
<dbReference type="InterPro" id="IPR008333">
    <property type="entry name" value="Cbr1-like_FAD-bd_dom"/>
</dbReference>
<dbReference type="PROSITE" id="PS00191">
    <property type="entry name" value="CYTOCHROME_B5_1"/>
    <property type="match status" value="1"/>
</dbReference>
<evidence type="ECO:0000313" key="9">
    <source>
        <dbReference type="EMBL" id="KAL3273271.1"/>
    </source>
</evidence>
<reference evidence="9 10" key="1">
    <citation type="journal article" date="2021" name="BMC Biol.">
        <title>Horizontally acquired antibacterial genes associated with adaptive radiation of ladybird beetles.</title>
        <authorList>
            <person name="Li H.S."/>
            <person name="Tang X.F."/>
            <person name="Huang Y.H."/>
            <person name="Xu Z.Y."/>
            <person name="Chen M.L."/>
            <person name="Du X.Y."/>
            <person name="Qiu B.Y."/>
            <person name="Chen P.T."/>
            <person name="Zhang W."/>
            <person name="Slipinski A."/>
            <person name="Escalona H.E."/>
            <person name="Waterhouse R.M."/>
            <person name="Zwick A."/>
            <person name="Pang H."/>
        </authorList>
    </citation>
    <scope>NUCLEOTIDE SEQUENCE [LARGE SCALE GENOMIC DNA]</scope>
    <source>
        <strain evidence="9">SYSU2018</strain>
    </source>
</reference>
<dbReference type="InterPro" id="IPR001433">
    <property type="entry name" value="OxRdtase_FAD/NAD-bd"/>
</dbReference>
<dbReference type="PROSITE" id="PS50255">
    <property type="entry name" value="CYTOCHROME_B5_2"/>
    <property type="match status" value="1"/>
</dbReference>
<dbReference type="Pfam" id="PF00970">
    <property type="entry name" value="FAD_binding_6"/>
    <property type="match status" value="1"/>
</dbReference>
<dbReference type="Proteomes" id="UP001516400">
    <property type="component" value="Unassembled WGS sequence"/>
</dbReference>
<dbReference type="InterPro" id="IPR017927">
    <property type="entry name" value="FAD-bd_FR_type"/>
</dbReference>
<keyword evidence="6" id="KW-0472">Membrane</keyword>
<dbReference type="Pfam" id="PF00173">
    <property type="entry name" value="Cyt-b5"/>
    <property type="match status" value="1"/>
</dbReference>
<feature type="domain" description="Cytochrome b5 heme-binding" evidence="7">
    <location>
        <begin position="63"/>
        <end position="139"/>
    </location>
</feature>
<dbReference type="SMART" id="SM01117">
    <property type="entry name" value="Cyt-b5"/>
    <property type="match status" value="1"/>
</dbReference>
<proteinExistence type="inferred from homology"/>
<evidence type="ECO:0000256" key="2">
    <source>
        <dbReference type="ARBA" id="ARBA00022617"/>
    </source>
</evidence>
<dbReference type="AlphaFoldDB" id="A0ABD2N3J7"/>
<dbReference type="PROSITE" id="PS51384">
    <property type="entry name" value="FAD_FR"/>
    <property type="match status" value="1"/>
</dbReference>
<dbReference type="PRINTS" id="PR00406">
    <property type="entry name" value="CYTB5RDTASE"/>
</dbReference>
<dbReference type="InterPro" id="IPR036400">
    <property type="entry name" value="Cyt_B5-like_heme/steroid_sf"/>
</dbReference>
<evidence type="ECO:0000256" key="1">
    <source>
        <dbReference type="ARBA" id="ARBA00006105"/>
    </source>
</evidence>
<evidence type="ECO:0000256" key="3">
    <source>
        <dbReference type="ARBA" id="ARBA00022723"/>
    </source>
</evidence>
<sequence length="547" mass="61772">MTEVTHAWHSETDLVGIPHSRIVGIGRNPRNKCALQPGHSLMDWIRLGNSGKDLTGVGVQAGHLAITPTELAKHNKLSDAWLSIRGRVFNITAYLPFHPGGPEELMRGAGKDATSLFEEVHPWVNYESILQKCFVGHLVPLSPSKDAEKLFSAGVNSSSFKQKTIEVQTAVDDLLGIGDIEPTPIDEETRLPKFDWLQKTSEISIFFHTTPLANPLLEIKNQENTIGVNLCYENRTFMNELVFLKHVQWPCDIKLNHEAGKIECTLKKTVGEVWNNYGVLKQQSKVFASFSARNKISYVVHNKIQIASNVFLLELDRTDGVKMVVPIGYHVRVFLESEDKDFCRSYTPVPPSILSHMAPQKQNAGKLWLMVKRYPNGKMSKYVCDALKGDILKLSKPLFGGLLLSDLEKKEIFLMLAAGTGITPMLSLIIFLLERRVRKTQSVRLVFCNRKLKHIPFKQQFEDLSVSDSRFVVEHILSDPDEDWQGKKGHITKEIIQANIDAQLFGSNYPKLDLHVFICGPLPFNELCVELLTDLDIRKEQMHVFQG</sequence>
<dbReference type="InterPro" id="IPR039261">
    <property type="entry name" value="FNR_nucleotide-bd"/>
</dbReference>
<feature type="domain" description="FAD-binding FR-type" evidence="8">
    <location>
        <begin position="293"/>
        <end position="405"/>
    </location>
</feature>
<evidence type="ECO:0000313" key="10">
    <source>
        <dbReference type="Proteomes" id="UP001516400"/>
    </source>
</evidence>
<dbReference type="PANTHER" id="PTHR46237:SF1">
    <property type="entry name" value="CYTOCHROME B5 REDUCTASE 4"/>
    <property type="match status" value="1"/>
</dbReference>
<evidence type="ECO:0000256" key="4">
    <source>
        <dbReference type="ARBA" id="ARBA00023002"/>
    </source>
</evidence>
<comment type="similarity">
    <text evidence="1">Belongs to the flavoprotein pyridine nucleotide cytochrome reductase family.</text>
</comment>
<dbReference type="InterPro" id="IPR008978">
    <property type="entry name" value="HSP20-like_chaperone"/>
</dbReference>
<evidence type="ECO:0000256" key="5">
    <source>
        <dbReference type="ARBA" id="ARBA00023004"/>
    </source>
</evidence>
<comment type="caution">
    <text evidence="9">The sequence shown here is derived from an EMBL/GenBank/DDBJ whole genome shotgun (WGS) entry which is preliminary data.</text>
</comment>
<evidence type="ECO:0008006" key="11">
    <source>
        <dbReference type="Google" id="ProtNLM"/>
    </source>
</evidence>
<dbReference type="CDD" id="cd06183">
    <property type="entry name" value="cyt_b5_reduct_like"/>
    <property type="match status" value="1"/>
</dbReference>
<name>A0ABD2N3J7_9CUCU</name>
<dbReference type="Gene3D" id="3.10.120.10">
    <property type="entry name" value="Cytochrome b5-like heme/steroid binding domain"/>
    <property type="match status" value="1"/>
</dbReference>
<dbReference type="SUPFAM" id="SSF52343">
    <property type="entry name" value="Ferredoxin reductase-like, C-terminal NADP-linked domain"/>
    <property type="match status" value="1"/>
</dbReference>
<keyword evidence="6" id="KW-0812">Transmembrane</keyword>
<dbReference type="GO" id="GO:0046872">
    <property type="term" value="F:metal ion binding"/>
    <property type="evidence" value="ECO:0007669"/>
    <property type="project" value="UniProtKB-KW"/>
</dbReference>
<keyword evidence="2" id="KW-0349">Heme</keyword>